<keyword evidence="3 5" id="KW-0378">Hydrolase</keyword>
<comment type="similarity">
    <text evidence="1 5">Belongs to the peptidase S41A family.</text>
</comment>
<evidence type="ECO:0000256" key="6">
    <source>
        <dbReference type="SAM" id="Coils"/>
    </source>
</evidence>
<sequence length="547" mass="60135">MKANAMKKAAYSLAAGLVFAAASGFAGIPAEAQSRSFKLGQWVEIGNSILKELNLSYVDSLPLDRIMKAGIDEMLESLDPYTIYIPEEENEDLEMMLSKTYGGIGAIIYKQVDSNVVINEPYYGSPAYRSGLVCGDEIISIDGQPTKGLVAAESSDRMKGKPGTTVHFKVKKVRGGDTVDVAIVRERIHIPDIEYAGMLDDTTGYIRQTGFTEKVSNEIRSLLPELKSLGMKRLVLDLRGNGGGLMSEAIDIVSLFVPKGSLVVTAKGNSPKSVKEYRTDKEPADTLIPLIVMVDSGSASSSEIVSGAIQDLDRGTIMGERTYGKGLVQSIRPIVYNGQLKVTTAKYYTPSGRCVQAIDYSHRNEDGSVGHIPDSLTHEFKTAGGRTVRDGGGITPDVIIESPEYSRLVYSLVLSGVIDNYVLKFVREHDSIPAVDDFHFTDADFEDFISFAGTQDFDYRSSAKTLFDQMKAELGKDGLTDTMKAELDALEEAIDIDKERFIRLKKDEILPFIEEEIAVRYWYQEAGVKIALRYDEQLKKALVSPTI</sequence>
<feature type="signal peptide" evidence="7">
    <location>
        <begin position="1"/>
        <end position="26"/>
    </location>
</feature>
<dbReference type="GO" id="GO:0004175">
    <property type="term" value="F:endopeptidase activity"/>
    <property type="evidence" value="ECO:0007669"/>
    <property type="project" value="TreeGrafter"/>
</dbReference>
<proteinExistence type="inferred from homology"/>
<evidence type="ECO:0000256" key="1">
    <source>
        <dbReference type="ARBA" id="ARBA00009179"/>
    </source>
</evidence>
<dbReference type="PROSITE" id="PS50106">
    <property type="entry name" value="PDZ"/>
    <property type="match status" value="1"/>
</dbReference>
<dbReference type="Gene3D" id="3.30.750.44">
    <property type="match status" value="1"/>
</dbReference>
<reference evidence="9" key="2">
    <citation type="journal article" date="2021" name="PeerJ">
        <title>Extensive microbial diversity within the chicken gut microbiome revealed by metagenomics and culture.</title>
        <authorList>
            <person name="Gilroy R."/>
            <person name="Ravi A."/>
            <person name="Getino M."/>
            <person name="Pursley I."/>
            <person name="Horton D.L."/>
            <person name="Alikhan N.F."/>
            <person name="Baker D."/>
            <person name="Gharbi K."/>
            <person name="Hall N."/>
            <person name="Watson M."/>
            <person name="Adriaenssens E.M."/>
            <person name="Foster-Nyarko E."/>
            <person name="Jarju S."/>
            <person name="Secka A."/>
            <person name="Antonio M."/>
            <person name="Oren A."/>
            <person name="Chaudhuri R.R."/>
            <person name="La Ragione R."/>
            <person name="Hildebrand F."/>
            <person name="Pallen M.J."/>
        </authorList>
    </citation>
    <scope>NUCLEOTIDE SEQUENCE</scope>
    <source>
        <strain evidence="9">F1-3629</strain>
    </source>
</reference>
<dbReference type="Proteomes" id="UP000771749">
    <property type="component" value="Unassembled WGS sequence"/>
</dbReference>
<feature type="domain" description="PDZ" evidence="8">
    <location>
        <begin position="94"/>
        <end position="159"/>
    </location>
</feature>
<dbReference type="Pfam" id="PF03572">
    <property type="entry name" value="Peptidase_S41"/>
    <property type="match status" value="1"/>
</dbReference>
<keyword evidence="7" id="KW-0732">Signal</keyword>
<feature type="chain" id="PRO_5037090918" evidence="7">
    <location>
        <begin position="27"/>
        <end position="547"/>
    </location>
</feature>
<protein>
    <submittedName>
        <fullName evidence="9">S41 family peptidase</fullName>
    </submittedName>
</protein>
<dbReference type="SMART" id="SM00245">
    <property type="entry name" value="TSPc"/>
    <property type="match status" value="1"/>
</dbReference>
<reference evidence="9" key="1">
    <citation type="submission" date="2020-10" db="EMBL/GenBank/DDBJ databases">
        <authorList>
            <person name="Gilroy R."/>
        </authorList>
    </citation>
    <scope>NUCLEOTIDE SEQUENCE</scope>
    <source>
        <strain evidence="9">F1-3629</strain>
    </source>
</reference>
<dbReference type="CDD" id="cd06782">
    <property type="entry name" value="cpPDZ_CPP-like"/>
    <property type="match status" value="1"/>
</dbReference>
<dbReference type="Gene3D" id="2.30.42.10">
    <property type="match status" value="1"/>
</dbReference>
<evidence type="ECO:0000256" key="7">
    <source>
        <dbReference type="SAM" id="SignalP"/>
    </source>
</evidence>
<name>A0A940DPC5_9BACT</name>
<feature type="coiled-coil region" evidence="6">
    <location>
        <begin position="480"/>
        <end position="507"/>
    </location>
</feature>
<dbReference type="EMBL" id="JADIMJ010000047">
    <property type="protein sequence ID" value="MBO8453680.1"/>
    <property type="molecule type" value="Genomic_DNA"/>
</dbReference>
<dbReference type="InterPro" id="IPR041489">
    <property type="entry name" value="PDZ_6"/>
</dbReference>
<dbReference type="PANTHER" id="PTHR32060:SF30">
    <property type="entry name" value="CARBOXY-TERMINAL PROCESSING PROTEASE CTPA"/>
    <property type="match status" value="1"/>
</dbReference>
<dbReference type="InterPro" id="IPR005151">
    <property type="entry name" value="Tail-specific_protease"/>
</dbReference>
<dbReference type="CDD" id="cd07560">
    <property type="entry name" value="Peptidase_S41_CPP"/>
    <property type="match status" value="1"/>
</dbReference>
<keyword evidence="2 5" id="KW-0645">Protease</keyword>
<dbReference type="SMART" id="SM00228">
    <property type="entry name" value="PDZ"/>
    <property type="match status" value="1"/>
</dbReference>
<gene>
    <name evidence="9" type="ORF">IAC07_03015</name>
</gene>
<dbReference type="AlphaFoldDB" id="A0A940DPC5"/>
<dbReference type="GO" id="GO:0007165">
    <property type="term" value="P:signal transduction"/>
    <property type="evidence" value="ECO:0007669"/>
    <property type="project" value="TreeGrafter"/>
</dbReference>
<evidence type="ECO:0000256" key="4">
    <source>
        <dbReference type="ARBA" id="ARBA00022825"/>
    </source>
</evidence>
<dbReference type="SUPFAM" id="SSF50156">
    <property type="entry name" value="PDZ domain-like"/>
    <property type="match status" value="1"/>
</dbReference>
<dbReference type="GO" id="GO:0008236">
    <property type="term" value="F:serine-type peptidase activity"/>
    <property type="evidence" value="ECO:0007669"/>
    <property type="project" value="UniProtKB-KW"/>
</dbReference>
<dbReference type="GO" id="GO:0030288">
    <property type="term" value="C:outer membrane-bounded periplasmic space"/>
    <property type="evidence" value="ECO:0007669"/>
    <property type="project" value="TreeGrafter"/>
</dbReference>
<dbReference type="Gene3D" id="3.90.226.10">
    <property type="entry name" value="2-enoyl-CoA Hydratase, Chain A, domain 1"/>
    <property type="match status" value="1"/>
</dbReference>
<comment type="caution">
    <text evidence="9">The sequence shown here is derived from an EMBL/GenBank/DDBJ whole genome shotgun (WGS) entry which is preliminary data.</text>
</comment>
<evidence type="ECO:0000256" key="2">
    <source>
        <dbReference type="ARBA" id="ARBA00022670"/>
    </source>
</evidence>
<dbReference type="InterPro" id="IPR029045">
    <property type="entry name" value="ClpP/crotonase-like_dom_sf"/>
</dbReference>
<evidence type="ECO:0000256" key="5">
    <source>
        <dbReference type="RuleBase" id="RU004404"/>
    </source>
</evidence>
<accession>A0A940DPC5</accession>
<keyword evidence="6" id="KW-0175">Coiled coil</keyword>
<dbReference type="InterPro" id="IPR004447">
    <property type="entry name" value="Peptidase_S41A"/>
</dbReference>
<dbReference type="NCBIfam" id="TIGR00225">
    <property type="entry name" value="prc"/>
    <property type="match status" value="1"/>
</dbReference>
<evidence type="ECO:0000259" key="8">
    <source>
        <dbReference type="PROSITE" id="PS50106"/>
    </source>
</evidence>
<dbReference type="GO" id="GO:0006508">
    <property type="term" value="P:proteolysis"/>
    <property type="evidence" value="ECO:0007669"/>
    <property type="project" value="UniProtKB-KW"/>
</dbReference>
<dbReference type="InterPro" id="IPR001478">
    <property type="entry name" value="PDZ"/>
</dbReference>
<dbReference type="Pfam" id="PF17820">
    <property type="entry name" value="PDZ_6"/>
    <property type="match status" value="1"/>
</dbReference>
<dbReference type="PANTHER" id="PTHR32060">
    <property type="entry name" value="TAIL-SPECIFIC PROTEASE"/>
    <property type="match status" value="1"/>
</dbReference>
<dbReference type="InterPro" id="IPR036034">
    <property type="entry name" value="PDZ_sf"/>
</dbReference>
<evidence type="ECO:0000313" key="9">
    <source>
        <dbReference type="EMBL" id="MBO8453680.1"/>
    </source>
</evidence>
<keyword evidence="4 5" id="KW-0720">Serine protease</keyword>
<evidence type="ECO:0000256" key="3">
    <source>
        <dbReference type="ARBA" id="ARBA00022801"/>
    </source>
</evidence>
<evidence type="ECO:0000313" key="10">
    <source>
        <dbReference type="Proteomes" id="UP000771749"/>
    </source>
</evidence>
<dbReference type="SUPFAM" id="SSF52096">
    <property type="entry name" value="ClpP/crotonase"/>
    <property type="match status" value="1"/>
</dbReference>
<organism evidence="9 10">
    <name type="scientific">Candidatus Cryptobacteroides gallistercoris</name>
    <dbReference type="NCBI Taxonomy" id="2840765"/>
    <lineage>
        <taxon>Bacteria</taxon>
        <taxon>Pseudomonadati</taxon>
        <taxon>Bacteroidota</taxon>
        <taxon>Bacteroidia</taxon>
        <taxon>Bacteroidales</taxon>
        <taxon>Candidatus Cryptobacteroides</taxon>
    </lineage>
</organism>